<dbReference type="AlphaFoldDB" id="A0A550CJU0"/>
<feature type="region of interest" description="Disordered" evidence="1">
    <location>
        <begin position="230"/>
        <end position="289"/>
    </location>
</feature>
<feature type="compositionally biased region" description="Acidic residues" evidence="1">
    <location>
        <begin position="882"/>
        <end position="902"/>
    </location>
</feature>
<evidence type="ECO:0000313" key="3">
    <source>
        <dbReference type="Proteomes" id="UP000320762"/>
    </source>
</evidence>
<feature type="compositionally biased region" description="Low complexity" evidence="1">
    <location>
        <begin position="15"/>
        <end position="37"/>
    </location>
</feature>
<feature type="compositionally biased region" description="Low complexity" evidence="1">
    <location>
        <begin position="235"/>
        <end position="251"/>
    </location>
</feature>
<feature type="compositionally biased region" description="Low complexity" evidence="1">
    <location>
        <begin position="741"/>
        <end position="764"/>
    </location>
</feature>
<feature type="compositionally biased region" description="Pro residues" evidence="1">
    <location>
        <begin position="259"/>
        <end position="277"/>
    </location>
</feature>
<feature type="compositionally biased region" description="Low complexity" evidence="1">
    <location>
        <begin position="133"/>
        <end position="150"/>
    </location>
</feature>
<feature type="region of interest" description="Disordered" evidence="1">
    <location>
        <begin position="398"/>
        <end position="980"/>
    </location>
</feature>
<dbReference type="OrthoDB" id="3261862at2759"/>
<feature type="compositionally biased region" description="Low complexity" evidence="1">
    <location>
        <begin position="540"/>
        <end position="550"/>
    </location>
</feature>
<keyword evidence="3" id="KW-1185">Reference proteome</keyword>
<feature type="compositionally biased region" description="Acidic residues" evidence="1">
    <location>
        <begin position="617"/>
        <end position="626"/>
    </location>
</feature>
<feature type="compositionally biased region" description="Polar residues" evidence="1">
    <location>
        <begin position="595"/>
        <end position="604"/>
    </location>
</feature>
<accession>A0A550CJU0</accession>
<feature type="region of interest" description="Disordered" evidence="1">
    <location>
        <begin position="195"/>
        <end position="214"/>
    </location>
</feature>
<evidence type="ECO:0000256" key="1">
    <source>
        <dbReference type="SAM" id="MobiDB-lite"/>
    </source>
</evidence>
<dbReference type="Proteomes" id="UP000320762">
    <property type="component" value="Unassembled WGS sequence"/>
</dbReference>
<feature type="compositionally biased region" description="Basic and acidic residues" evidence="1">
    <location>
        <begin position="163"/>
        <end position="175"/>
    </location>
</feature>
<feature type="compositionally biased region" description="Polar residues" evidence="1">
    <location>
        <begin position="719"/>
        <end position="730"/>
    </location>
</feature>
<name>A0A550CJU0_9AGAR</name>
<feature type="compositionally biased region" description="Low complexity" evidence="1">
    <location>
        <begin position="666"/>
        <end position="682"/>
    </location>
</feature>
<protein>
    <submittedName>
        <fullName evidence="2">Uncharacterized protein</fullName>
    </submittedName>
</protein>
<feature type="compositionally biased region" description="Pro residues" evidence="1">
    <location>
        <begin position="777"/>
        <end position="792"/>
    </location>
</feature>
<evidence type="ECO:0000313" key="2">
    <source>
        <dbReference type="EMBL" id="TRM65034.1"/>
    </source>
</evidence>
<feature type="compositionally biased region" description="Polar residues" evidence="1">
    <location>
        <begin position="637"/>
        <end position="646"/>
    </location>
</feature>
<comment type="caution">
    <text evidence="2">The sequence shown here is derived from an EMBL/GenBank/DDBJ whole genome shotgun (WGS) entry which is preliminary data.</text>
</comment>
<feature type="compositionally biased region" description="Low complexity" evidence="1">
    <location>
        <begin position="801"/>
        <end position="816"/>
    </location>
</feature>
<proteinExistence type="predicted"/>
<sequence>MSFATAMNGPPRPPSLRSVASARSARSALAPARDLPPTVTRARSRTVTGAPVASTSSGPVPEMPDYDEDVDDAADATCVSDGLSPRTSRRVGTGTQEQVQSLTLAPTDMPSAFTRRPSLQRIDLNFRDSVITQDSSVSSSIYPPSTSTASGDTTPSPRSFSFAERECSSIDHSQDFDGDDVSYRLRLLVKNNYWLPPAHSKPNPSDLAVQSAKKPARLNTPTFLDLFRIGKTKSKPGTPDSSSSSCDSPSPALRTPSDAPLPPRSTPQTPRIPPRPATSPADSRSRPGRVVVVREKMDDVMSAAKAAEHEIKTKGGGDDAPANVFDGIVDPTDAVDVPPPSSTYFAVQASEAHGLGVEDSVGAALLADRLPPSHSPSLDPDNAWRKQLLHAAVDLSLSGSPESSRLPSPAVPSWPTSSLPSSPAPPPSKAMLDRRIIRHPVMMGRNPSEASIRSLPARTMKRSNTPSKDSMQPGYVPERASTPSGPFVALAPAPRSMSDRERPRAATTDQVPTLNSPRPSTSTTAPSSMANTRSLRKIASSPHLSQASSSVLMMTPPPIPGQRRGASTAMSNYSEGRPESRAESTYYSDAGMRSITRSPATSAFHTARNDEWQSSFLEDDSDDEVDDSRIVLPPSEGKSSPMTASLRSMPRISVEHAQVSTFQPEPRTSSFTPPPRSSTSSSHFFALSPPPRRPPRKGSLLAAGAQPASTSAEVKPLPISSTSVTRSYSEPTPRESNETLSRSSRSNSASSQYSASSRLSASPSGRYGMPEILAPDPTTPPFPRTPPFPITPPAYGEAGASVSPTSPMSTSPPFSTHRLRAPGGMSLEIPTGYVPPDIHSAPPRQSTLPITSHAAPSLHIAPPTTSPQSFFDAIQDQAFAEELAEEEEEDDSELSSEEDDVYSTEAHGSVYSGQTGSTHGSAYSGYGGRASSTYGGRTSSAHGGRTSSAGHSTESRAMPPPPAFPRARAESATARTSPRPAFMRFGNHSSPHVGAALVSPALAGIQHDRRQPVENKVTRTRRFFTDLRSEPGHSGTPYGVAHFAASRTSQRPATATASLGMSTGMGSSAAGVGMLDRPMSEDGPKGRGLGEPVSLVRRESLMRLDGMLQRHIAAEKEAMKRITSTARDR</sequence>
<organism evidence="2 3">
    <name type="scientific">Schizophyllum amplum</name>
    <dbReference type="NCBI Taxonomy" id="97359"/>
    <lineage>
        <taxon>Eukaryota</taxon>
        <taxon>Fungi</taxon>
        <taxon>Dikarya</taxon>
        <taxon>Basidiomycota</taxon>
        <taxon>Agaricomycotina</taxon>
        <taxon>Agaricomycetes</taxon>
        <taxon>Agaricomycetidae</taxon>
        <taxon>Agaricales</taxon>
        <taxon>Schizophyllaceae</taxon>
        <taxon>Schizophyllum</taxon>
    </lineage>
</organism>
<feature type="compositionally biased region" description="Low complexity" evidence="1">
    <location>
        <begin position="920"/>
        <end position="941"/>
    </location>
</feature>
<feature type="region of interest" description="Disordered" evidence="1">
    <location>
        <begin position="1"/>
        <end position="97"/>
    </location>
</feature>
<feature type="compositionally biased region" description="Acidic residues" evidence="1">
    <location>
        <begin position="64"/>
        <end position="74"/>
    </location>
</feature>
<dbReference type="EMBL" id="VDMD01000006">
    <property type="protein sequence ID" value="TRM65034.1"/>
    <property type="molecule type" value="Genomic_DNA"/>
</dbReference>
<feature type="compositionally biased region" description="Low complexity" evidence="1">
    <location>
        <begin position="970"/>
        <end position="979"/>
    </location>
</feature>
<reference evidence="2 3" key="1">
    <citation type="journal article" date="2019" name="New Phytol.">
        <title>Comparative genomics reveals unique wood-decay strategies and fruiting body development in the Schizophyllaceae.</title>
        <authorList>
            <person name="Almasi E."/>
            <person name="Sahu N."/>
            <person name="Krizsan K."/>
            <person name="Balint B."/>
            <person name="Kovacs G.M."/>
            <person name="Kiss B."/>
            <person name="Cseklye J."/>
            <person name="Drula E."/>
            <person name="Henrissat B."/>
            <person name="Nagy I."/>
            <person name="Chovatia M."/>
            <person name="Adam C."/>
            <person name="LaButti K."/>
            <person name="Lipzen A."/>
            <person name="Riley R."/>
            <person name="Grigoriev I.V."/>
            <person name="Nagy L.G."/>
        </authorList>
    </citation>
    <scope>NUCLEOTIDE SEQUENCE [LARGE SCALE GENOMIC DNA]</scope>
    <source>
        <strain evidence="2 3">NL-1724</strain>
    </source>
</reference>
<feature type="compositionally biased region" description="Low complexity" evidence="1">
    <location>
        <begin position="516"/>
        <end position="528"/>
    </location>
</feature>
<feature type="region of interest" description="Disordered" evidence="1">
    <location>
        <begin position="133"/>
        <end position="175"/>
    </location>
</feature>
<gene>
    <name evidence="2" type="ORF">BD626DRAFT_490690</name>
</gene>